<sequence length="354" mass="37619">MTSKIVLGAVVVVTALTSATPATASEPESPVQQGVGHSYYNGDPVSLRTAGGPDHYIMSDPTYSGLSCNVGAFGVPLVKSGNDWGDRSPVNQETACVDGMFAAQRYMDMLRDWFGRDGTDGQGRTLPVYLKPDVVGSYLSGWVALGRNQAGTKWATSLDTVGHEYGLRTFLESGSGWSGSSGGDGQEHQGLNESSGDIFATLLEHYVGHPDTLDEPDYLIGEEFDLKGDGPVRNMYNPSRLDGKNCYTRFTTDAGPQNHWFYLLAEGTNPVGKPSSPVCSGPSVLRGIGIRKAGEIFYRGVQLKTAPWNYAKARAATVQAAATLYPGSCTEVNAVRAAWSAVGVAAKTGEPICD</sequence>
<dbReference type="SUPFAM" id="SSF55486">
    <property type="entry name" value="Metalloproteases ('zincins'), catalytic domain"/>
    <property type="match status" value="1"/>
</dbReference>
<organism evidence="9 10">
    <name type="scientific">Streptosporangium jomthongense</name>
    <dbReference type="NCBI Taxonomy" id="1193683"/>
    <lineage>
        <taxon>Bacteria</taxon>
        <taxon>Bacillati</taxon>
        <taxon>Actinomycetota</taxon>
        <taxon>Actinomycetes</taxon>
        <taxon>Streptosporangiales</taxon>
        <taxon>Streptosporangiaceae</taxon>
        <taxon>Streptosporangium</taxon>
    </lineage>
</organism>
<evidence type="ECO:0000256" key="4">
    <source>
        <dbReference type="ARBA" id="ARBA00022833"/>
    </source>
</evidence>
<gene>
    <name evidence="9" type="ORF">ACFOYY_18875</name>
</gene>
<dbReference type="PANTHER" id="PTHR33794:SF1">
    <property type="entry name" value="BACILLOLYSIN"/>
    <property type="match status" value="1"/>
</dbReference>
<dbReference type="Pfam" id="PF01447">
    <property type="entry name" value="Peptidase_M4"/>
    <property type="match status" value="1"/>
</dbReference>
<reference evidence="10" key="1">
    <citation type="journal article" date="2019" name="Int. J. Syst. Evol. Microbiol.">
        <title>The Global Catalogue of Microorganisms (GCM) 10K type strain sequencing project: providing services to taxonomists for standard genome sequencing and annotation.</title>
        <authorList>
            <consortium name="The Broad Institute Genomics Platform"/>
            <consortium name="The Broad Institute Genome Sequencing Center for Infectious Disease"/>
            <person name="Wu L."/>
            <person name="Ma J."/>
        </authorList>
    </citation>
    <scope>NUCLEOTIDE SEQUENCE [LARGE SCALE GENOMIC DNA]</scope>
    <source>
        <strain evidence="10">TBRC 7912</strain>
    </source>
</reference>
<protein>
    <submittedName>
        <fullName evidence="9">M4 family metallopeptidase</fullName>
    </submittedName>
</protein>
<keyword evidence="5" id="KW-0482">Metalloprotease</keyword>
<evidence type="ECO:0000256" key="3">
    <source>
        <dbReference type="ARBA" id="ARBA00022801"/>
    </source>
</evidence>
<feature type="domain" description="Peptidase M4" evidence="7">
    <location>
        <begin position="34"/>
        <end position="165"/>
    </location>
</feature>
<dbReference type="Proteomes" id="UP001595698">
    <property type="component" value="Unassembled WGS sequence"/>
</dbReference>
<feature type="chain" id="PRO_5046084720" evidence="6">
    <location>
        <begin position="25"/>
        <end position="354"/>
    </location>
</feature>
<feature type="domain" description="Peptidase M4 C-terminal" evidence="8">
    <location>
        <begin position="190"/>
        <end position="344"/>
    </location>
</feature>
<proteinExistence type="predicted"/>
<name>A0ABV8F2J5_9ACTN</name>
<dbReference type="InterPro" id="IPR013856">
    <property type="entry name" value="Peptidase_M4_domain"/>
</dbReference>
<dbReference type="InterPro" id="IPR001570">
    <property type="entry name" value="Peptidase_M4_C_domain"/>
</dbReference>
<evidence type="ECO:0000313" key="9">
    <source>
        <dbReference type="EMBL" id="MFC3982215.1"/>
    </source>
</evidence>
<dbReference type="Pfam" id="PF02868">
    <property type="entry name" value="Peptidase_M4_C"/>
    <property type="match status" value="1"/>
</dbReference>
<keyword evidence="2" id="KW-0479">Metal-binding</keyword>
<evidence type="ECO:0000256" key="6">
    <source>
        <dbReference type="SAM" id="SignalP"/>
    </source>
</evidence>
<keyword evidence="1" id="KW-0645">Protease</keyword>
<evidence type="ECO:0000256" key="5">
    <source>
        <dbReference type="ARBA" id="ARBA00023049"/>
    </source>
</evidence>
<dbReference type="Gene3D" id="1.10.390.10">
    <property type="entry name" value="Neutral Protease Domain 2"/>
    <property type="match status" value="1"/>
</dbReference>
<keyword evidence="6" id="KW-0732">Signal</keyword>
<dbReference type="Gene3D" id="3.10.170.10">
    <property type="match status" value="1"/>
</dbReference>
<evidence type="ECO:0000313" key="10">
    <source>
        <dbReference type="Proteomes" id="UP001595698"/>
    </source>
</evidence>
<dbReference type="PANTHER" id="PTHR33794">
    <property type="entry name" value="BACILLOLYSIN"/>
    <property type="match status" value="1"/>
</dbReference>
<dbReference type="InterPro" id="IPR050728">
    <property type="entry name" value="Zinc_Metalloprotease_M4"/>
</dbReference>
<evidence type="ECO:0000259" key="7">
    <source>
        <dbReference type="Pfam" id="PF01447"/>
    </source>
</evidence>
<keyword evidence="4" id="KW-0862">Zinc</keyword>
<keyword evidence="3" id="KW-0378">Hydrolase</keyword>
<keyword evidence="10" id="KW-1185">Reference proteome</keyword>
<evidence type="ECO:0000256" key="1">
    <source>
        <dbReference type="ARBA" id="ARBA00022670"/>
    </source>
</evidence>
<evidence type="ECO:0000259" key="8">
    <source>
        <dbReference type="Pfam" id="PF02868"/>
    </source>
</evidence>
<dbReference type="InterPro" id="IPR027268">
    <property type="entry name" value="Peptidase_M4/M1_CTD_sf"/>
</dbReference>
<accession>A0ABV8F2J5</accession>
<dbReference type="EMBL" id="JBHSBC010000018">
    <property type="protein sequence ID" value="MFC3982215.1"/>
    <property type="molecule type" value="Genomic_DNA"/>
</dbReference>
<comment type="caution">
    <text evidence="9">The sequence shown here is derived from an EMBL/GenBank/DDBJ whole genome shotgun (WGS) entry which is preliminary data.</text>
</comment>
<feature type="signal peptide" evidence="6">
    <location>
        <begin position="1"/>
        <end position="24"/>
    </location>
</feature>
<evidence type="ECO:0000256" key="2">
    <source>
        <dbReference type="ARBA" id="ARBA00022723"/>
    </source>
</evidence>
<dbReference type="RefSeq" id="WP_386190420.1">
    <property type="nucleotide sequence ID" value="NZ_JBHSBC010000018.1"/>
</dbReference>